<keyword evidence="6" id="KW-0732">Signal</keyword>
<dbReference type="PROSITE" id="PS50850">
    <property type="entry name" value="MFS"/>
    <property type="match status" value="1"/>
</dbReference>
<keyword evidence="3 5" id="KW-1133">Transmembrane helix</keyword>
<feature type="transmembrane region" description="Helical" evidence="5">
    <location>
        <begin position="246"/>
        <end position="269"/>
    </location>
</feature>
<feature type="transmembrane region" description="Helical" evidence="5">
    <location>
        <begin position="155"/>
        <end position="177"/>
    </location>
</feature>
<reference evidence="8 9" key="1">
    <citation type="submission" date="2020-08" db="EMBL/GenBank/DDBJ databases">
        <title>A Genomic Blueprint of the Chicken Gut Microbiome.</title>
        <authorList>
            <person name="Gilroy R."/>
            <person name="Ravi A."/>
            <person name="Getino M."/>
            <person name="Pursley I."/>
            <person name="Horton D.L."/>
            <person name="Alikhan N.-F."/>
            <person name="Baker D."/>
            <person name="Gharbi K."/>
            <person name="Hall N."/>
            <person name="Watson M."/>
            <person name="Adriaenssens E.M."/>
            <person name="Foster-Nyarko E."/>
            <person name="Jarju S."/>
            <person name="Secka A."/>
            <person name="Antonio M."/>
            <person name="Oren A."/>
            <person name="Chaudhuri R."/>
            <person name="La Ragione R.M."/>
            <person name="Hildebrand F."/>
            <person name="Pallen M.J."/>
        </authorList>
    </citation>
    <scope>NUCLEOTIDE SEQUENCE [LARGE SCALE GENOMIC DNA]</scope>
    <source>
        <strain evidence="8 9">Sa2CUA1</strain>
    </source>
</reference>
<evidence type="ECO:0000256" key="1">
    <source>
        <dbReference type="ARBA" id="ARBA00004651"/>
    </source>
</evidence>
<evidence type="ECO:0000256" key="3">
    <source>
        <dbReference type="ARBA" id="ARBA00022989"/>
    </source>
</evidence>
<dbReference type="InterPro" id="IPR020846">
    <property type="entry name" value="MFS_dom"/>
</dbReference>
<dbReference type="EMBL" id="JACSQD010000003">
    <property type="protein sequence ID" value="MBD7995262.1"/>
    <property type="molecule type" value="Genomic_DNA"/>
</dbReference>
<dbReference type="SUPFAM" id="SSF103473">
    <property type="entry name" value="MFS general substrate transporter"/>
    <property type="match status" value="1"/>
</dbReference>
<comment type="subcellular location">
    <subcellularLocation>
        <location evidence="1">Cell membrane</location>
        <topology evidence="1">Multi-pass membrane protein</topology>
    </subcellularLocation>
</comment>
<evidence type="ECO:0000259" key="7">
    <source>
        <dbReference type="PROSITE" id="PS50850"/>
    </source>
</evidence>
<dbReference type="PANTHER" id="PTHR23542:SF1">
    <property type="entry name" value="MAJOR FACILITATOR SUPERFAMILY (MFS) PROFILE DOMAIN-CONTAINING PROTEIN"/>
    <property type="match status" value="1"/>
</dbReference>
<feature type="transmembrane region" description="Helical" evidence="5">
    <location>
        <begin position="67"/>
        <end position="96"/>
    </location>
</feature>
<dbReference type="Pfam" id="PF07690">
    <property type="entry name" value="MFS_1"/>
    <property type="match status" value="1"/>
</dbReference>
<proteinExistence type="predicted"/>
<dbReference type="InterPro" id="IPR036259">
    <property type="entry name" value="MFS_trans_sf"/>
</dbReference>
<evidence type="ECO:0000256" key="2">
    <source>
        <dbReference type="ARBA" id="ARBA00022692"/>
    </source>
</evidence>
<evidence type="ECO:0000256" key="6">
    <source>
        <dbReference type="SAM" id="SignalP"/>
    </source>
</evidence>
<accession>A0ABR8URS1</accession>
<name>A0ABR8URS1_9MICC</name>
<feature type="transmembrane region" description="Helical" evidence="5">
    <location>
        <begin position="127"/>
        <end position="149"/>
    </location>
</feature>
<keyword evidence="2 5" id="KW-0812">Transmembrane</keyword>
<keyword evidence="4 5" id="KW-0472">Membrane</keyword>
<comment type="caution">
    <text evidence="8">The sequence shown here is derived from an EMBL/GenBank/DDBJ whole genome shotgun (WGS) entry which is preliminary data.</text>
</comment>
<evidence type="ECO:0000313" key="8">
    <source>
        <dbReference type="EMBL" id="MBD7995262.1"/>
    </source>
</evidence>
<dbReference type="Proteomes" id="UP000609874">
    <property type="component" value="Unassembled WGS sequence"/>
</dbReference>
<feature type="transmembrane region" description="Helical" evidence="5">
    <location>
        <begin position="275"/>
        <end position="296"/>
    </location>
</feature>
<dbReference type="PANTHER" id="PTHR23542">
    <property type="match status" value="1"/>
</dbReference>
<protein>
    <submittedName>
        <fullName evidence="8">MFS transporter</fullName>
    </submittedName>
</protein>
<keyword evidence="9" id="KW-1185">Reference proteome</keyword>
<organism evidence="8 9">
    <name type="scientific">Arthrobacter gallicola</name>
    <dbReference type="NCBI Taxonomy" id="2762225"/>
    <lineage>
        <taxon>Bacteria</taxon>
        <taxon>Bacillati</taxon>
        <taxon>Actinomycetota</taxon>
        <taxon>Actinomycetes</taxon>
        <taxon>Micrococcales</taxon>
        <taxon>Micrococcaceae</taxon>
        <taxon>Arthrobacter</taxon>
    </lineage>
</organism>
<feature type="chain" id="PRO_5045441238" evidence="6">
    <location>
        <begin position="22"/>
        <end position="307"/>
    </location>
</feature>
<feature type="transmembrane region" description="Helical" evidence="5">
    <location>
        <begin position="189"/>
        <end position="207"/>
    </location>
</feature>
<evidence type="ECO:0000256" key="5">
    <source>
        <dbReference type="SAM" id="Phobius"/>
    </source>
</evidence>
<dbReference type="InterPro" id="IPR011701">
    <property type="entry name" value="MFS"/>
</dbReference>
<feature type="domain" description="Major facilitator superfamily (MFS) profile" evidence="7">
    <location>
        <begin position="123"/>
        <end position="307"/>
    </location>
</feature>
<evidence type="ECO:0000256" key="4">
    <source>
        <dbReference type="ARBA" id="ARBA00023136"/>
    </source>
</evidence>
<feature type="transmembrane region" description="Helical" evidence="5">
    <location>
        <begin position="213"/>
        <end position="234"/>
    </location>
</feature>
<feature type="signal peptide" evidence="6">
    <location>
        <begin position="1"/>
        <end position="21"/>
    </location>
</feature>
<evidence type="ECO:0000313" key="9">
    <source>
        <dbReference type="Proteomes" id="UP000609874"/>
    </source>
</evidence>
<dbReference type="Gene3D" id="1.20.1250.20">
    <property type="entry name" value="MFS general substrate transporter like domains"/>
    <property type="match status" value="1"/>
</dbReference>
<sequence>MACLLFLGVAAILPLAMVAAAAGGSTPPLGASMRVLWAALTPSGVVRTRAYSVDAVAEELTFTTGPVVIAAVMAVSSPLAGLVVSAASMVFGTLGMTSGSVSGKQRGTPHRLPPPERPIRQRGFQPILLVLLGVGVVLGAIEVAVPAYADRQNSVTLAGWLLSAFAAGSAAGGLLYGRHVWRSPLRTRLLVMCILMALGTIVLGMVTSVTATAIILTIVGLFLAPSLITGYLAADSITSPAARTEASSWINTSVNLGAAISASATGILIDQGSSQFALILGGMTALVLSASLAFAIRQPKDSRLENK</sequence>
<gene>
    <name evidence="8" type="ORF">H9639_08135</name>
</gene>